<evidence type="ECO:0000313" key="3">
    <source>
        <dbReference type="EMBL" id="KAI5323359.1"/>
    </source>
</evidence>
<evidence type="ECO:0000313" key="4">
    <source>
        <dbReference type="Proteomes" id="UP001054821"/>
    </source>
</evidence>
<dbReference type="EMBL" id="JAJFAZ020000006">
    <property type="protein sequence ID" value="KAI5323359.1"/>
    <property type="molecule type" value="Genomic_DNA"/>
</dbReference>
<feature type="signal peptide" evidence="2">
    <location>
        <begin position="1"/>
        <end position="22"/>
    </location>
</feature>
<organism evidence="3 4">
    <name type="scientific">Prunus dulcis</name>
    <name type="common">Almond</name>
    <name type="synonym">Amygdalus dulcis</name>
    <dbReference type="NCBI Taxonomy" id="3755"/>
    <lineage>
        <taxon>Eukaryota</taxon>
        <taxon>Viridiplantae</taxon>
        <taxon>Streptophyta</taxon>
        <taxon>Embryophyta</taxon>
        <taxon>Tracheophyta</taxon>
        <taxon>Spermatophyta</taxon>
        <taxon>Magnoliopsida</taxon>
        <taxon>eudicotyledons</taxon>
        <taxon>Gunneridae</taxon>
        <taxon>Pentapetalae</taxon>
        <taxon>rosids</taxon>
        <taxon>fabids</taxon>
        <taxon>Rosales</taxon>
        <taxon>Rosaceae</taxon>
        <taxon>Amygdaloideae</taxon>
        <taxon>Amygdaleae</taxon>
        <taxon>Prunus</taxon>
    </lineage>
</organism>
<keyword evidence="1" id="KW-1133">Transmembrane helix</keyword>
<dbReference type="Proteomes" id="UP001054821">
    <property type="component" value="Chromosome 6"/>
</dbReference>
<evidence type="ECO:0000256" key="1">
    <source>
        <dbReference type="SAM" id="Phobius"/>
    </source>
</evidence>
<keyword evidence="1" id="KW-0812">Transmembrane</keyword>
<feature type="transmembrane region" description="Helical" evidence="1">
    <location>
        <begin position="140"/>
        <end position="164"/>
    </location>
</feature>
<evidence type="ECO:0000256" key="2">
    <source>
        <dbReference type="SAM" id="SignalP"/>
    </source>
</evidence>
<keyword evidence="1" id="KW-0472">Membrane</keyword>
<keyword evidence="2" id="KW-0732">Signal</keyword>
<dbReference type="AlphaFoldDB" id="A0AAD4VFG0"/>
<protein>
    <recommendedName>
        <fullName evidence="5">SNARE associated Golgi protein family</fullName>
    </recommendedName>
</protein>
<feature type="chain" id="PRO_5041966040" description="SNARE associated Golgi protein family" evidence="2">
    <location>
        <begin position="23"/>
        <end position="279"/>
    </location>
</feature>
<reference evidence="3 4" key="1">
    <citation type="journal article" date="2022" name="G3 (Bethesda)">
        <title>Whole-genome sequence and methylome profiling of the almond [Prunus dulcis (Mill.) D.A. Webb] cultivar 'Nonpareil'.</title>
        <authorList>
            <person name="D'Amico-Willman K.M."/>
            <person name="Ouma W.Z."/>
            <person name="Meulia T."/>
            <person name="Sideli G.M."/>
            <person name="Gradziel T.M."/>
            <person name="Fresnedo-Ramirez J."/>
        </authorList>
    </citation>
    <scope>NUCLEOTIDE SEQUENCE [LARGE SCALE GENOMIC DNA]</scope>
    <source>
        <strain evidence="3">Clone GOH B32 T37-40</strain>
    </source>
</reference>
<proteinExistence type="predicted"/>
<sequence length="279" mass="31118">MNSNRRAMVSVVLIFMHRSGWSSFKTTVSKSSACCACGNGVLSLGLSIGSLPFGAPVMQARNFMSNMCGERCALIPDSSHIEVGDFDSDNHRVFMRVKDLFFFFFVERDGLPLNLWHFMTPTAFDAKDLRNQALVDLSQAYTLFCTMAVVLVVLAEFTGIPIVLPIGLPIGRLLYELGRLKGVEVCQGVFYPRVERYAQWLHIPVLPGVLYAFGELSWPKLSPLRFLGTGSVVLHFLNLQEKESNDEVSARNLPVSIIFRMLWGLIGLTSKYLVGVAER</sequence>
<accession>A0AAD4VFG0</accession>
<evidence type="ECO:0008006" key="5">
    <source>
        <dbReference type="Google" id="ProtNLM"/>
    </source>
</evidence>
<comment type="caution">
    <text evidence="3">The sequence shown here is derived from an EMBL/GenBank/DDBJ whole genome shotgun (WGS) entry which is preliminary data.</text>
</comment>
<keyword evidence="4" id="KW-1185">Reference proteome</keyword>
<gene>
    <name evidence="3" type="ORF">L3X38_032431</name>
</gene>
<name>A0AAD4VFG0_PRUDU</name>